<evidence type="ECO:0000256" key="6">
    <source>
        <dbReference type="ARBA" id="ARBA00022691"/>
    </source>
</evidence>
<accession>A0ABP0BDT5</accession>
<dbReference type="PROSITE" id="PS51564">
    <property type="entry name" value="SAM_ICMT"/>
    <property type="match status" value="1"/>
</dbReference>
<gene>
    <name evidence="12" type="primary">STE14</name>
    <name evidence="12" type="ORF">SCUCBS95973_003254</name>
</gene>
<evidence type="ECO:0000256" key="1">
    <source>
        <dbReference type="ARBA" id="ARBA00004141"/>
    </source>
</evidence>
<dbReference type="PANTHER" id="PTHR12714">
    <property type="entry name" value="PROTEIN-S ISOPRENYLCYSTEINE O-METHYLTRANSFERASE"/>
    <property type="match status" value="1"/>
</dbReference>
<dbReference type="Pfam" id="PF04140">
    <property type="entry name" value="ICMT"/>
    <property type="match status" value="1"/>
</dbReference>
<organism evidence="12 13">
    <name type="scientific">Sporothrix curviconia</name>
    <dbReference type="NCBI Taxonomy" id="1260050"/>
    <lineage>
        <taxon>Eukaryota</taxon>
        <taxon>Fungi</taxon>
        <taxon>Dikarya</taxon>
        <taxon>Ascomycota</taxon>
        <taxon>Pezizomycotina</taxon>
        <taxon>Sordariomycetes</taxon>
        <taxon>Sordariomycetidae</taxon>
        <taxon>Ophiostomatales</taxon>
        <taxon>Ophiostomataceae</taxon>
        <taxon>Sporothrix</taxon>
    </lineage>
</organism>
<keyword evidence="13" id="KW-1185">Reference proteome</keyword>
<sequence>MDRSTGIDTGATAPTLRRPSPISTASAASSGSSTQGGNGAASAAATTPAVDLNGSPATPGAAFPPDAASYPGQKRSLAGIALRAFCLGAALVTGVFLTAVIALLPRIFATHGGDGLVDRLAPLWRLPFFLGALSVFHFLEFWTTARYNTQATTVDSFLLTANWPAYAIAHLAASVECFLRYTLLQHAPSLFFWLPSSVQPLLPARTTVMLLGLVVVAVGQAVRTAAMVQAGRSFNHTIQRKRATSHALVTDGIYAWLRHPSYFGFFWWALGTQLVLGNAVCLLGYTAVLWRFFSMRIRHEEQLLIRFFGDDYVQYQKRVGVKIPFI</sequence>
<evidence type="ECO:0000313" key="13">
    <source>
        <dbReference type="Proteomes" id="UP001642405"/>
    </source>
</evidence>
<keyword evidence="8 10" id="KW-1133">Transmembrane helix</keyword>
<feature type="transmembrane region" description="Helical" evidence="10">
    <location>
        <begin position="265"/>
        <end position="290"/>
    </location>
</feature>
<dbReference type="EC" id="2.1.1.100" evidence="3 10"/>
<dbReference type="InterPro" id="IPR025770">
    <property type="entry name" value="PPMT_MeTrfase"/>
</dbReference>
<keyword evidence="10" id="KW-0256">Endoplasmic reticulum</keyword>
<evidence type="ECO:0000256" key="4">
    <source>
        <dbReference type="ARBA" id="ARBA00022603"/>
    </source>
</evidence>
<comment type="similarity">
    <text evidence="2 10">Belongs to the class VI-like SAM-binding methyltransferase superfamily. Isoprenylcysteine carboxyl methyltransferase family.</text>
</comment>
<evidence type="ECO:0000256" key="2">
    <source>
        <dbReference type="ARBA" id="ARBA00009140"/>
    </source>
</evidence>
<keyword evidence="4 10" id="KW-0489">Methyltransferase</keyword>
<evidence type="ECO:0000256" key="9">
    <source>
        <dbReference type="ARBA" id="ARBA00023136"/>
    </source>
</evidence>
<keyword evidence="9 10" id="KW-0472">Membrane</keyword>
<dbReference type="Gene3D" id="1.20.120.1630">
    <property type="match status" value="1"/>
</dbReference>
<feature type="transmembrane region" description="Helical" evidence="10">
    <location>
        <begin position="202"/>
        <end position="222"/>
    </location>
</feature>
<dbReference type="GO" id="GO:0032259">
    <property type="term" value="P:methylation"/>
    <property type="evidence" value="ECO:0007669"/>
    <property type="project" value="UniProtKB-KW"/>
</dbReference>
<feature type="transmembrane region" description="Helical" evidence="10">
    <location>
        <begin position="80"/>
        <end position="104"/>
    </location>
</feature>
<evidence type="ECO:0000256" key="7">
    <source>
        <dbReference type="ARBA" id="ARBA00022692"/>
    </source>
</evidence>
<dbReference type="PANTHER" id="PTHR12714:SF9">
    <property type="entry name" value="PROTEIN-S-ISOPRENYLCYSTEINE O-METHYLTRANSFERASE"/>
    <property type="match status" value="1"/>
</dbReference>
<evidence type="ECO:0000256" key="8">
    <source>
        <dbReference type="ARBA" id="ARBA00022989"/>
    </source>
</evidence>
<keyword evidence="5 12" id="KW-0808">Transferase</keyword>
<dbReference type="Proteomes" id="UP001642405">
    <property type="component" value="Unassembled WGS sequence"/>
</dbReference>
<dbReference type="InterPro" id="IPR007269">
    <property type="entry name" value="ICMT_MeTrfase"/>
</dbReference>
<evidence type="ECO:0000256" key="3">
    <source>
        <dbReference type="ARBA" id="ARBA00012151"/>
    </source>
</evidence>
<evidence type="ECO:0000256" key="5">
    <source>
        <dbReference type="ARBA" id="ARBA00022679"/>
    </source>
</evidence>
<feature type="transmembrane region" description="Helical" evidence="10">
    <location>
        <begin position="124"/>
        <end position="142"/>
    </location>
</feature>
<evidence type="ECO:0000256" key="11">
    <source>
        <dbReference type="SAM" id="MobiDB-lite"/>
    </source>
</evidence>
<reference evidence="12 13" key="1">
    <citation type="submission" date="2024-01" db="EMBL/GenBank/DDBJ databases">
        <authorList>
            <person name="Allen C."/>
            <person name="Tagirdzhanova G."/>
        </authorList>
    </citation>
    <scope>NUCLEOTIDE SEQUENCE [LARGE SCALE GENOMIC DNA]</scope>
</reference>
<feature type="region of interest" description="Disordered" evidence="11">
    <location>
        <begin position="1"/>
        <end position="46"/>
    </location>
</feature>
<proteinExistence type="inferred from homology"/>
<feature type="compositionally biased region" description="Low complexity" evidence="11">
    <location>
        <begin position="23"/>
        <end position="33"/>
    </location>
</feature>
<comment type="caution">
    <text evidence="12">The sequence shown here is derived from an EMBL/GenBank/DDBJ whole genome shotgun (WGS) entry which is preliminary data.</text>
</comment>
<evidence type="ECO:0000313" key="12">
    <source>
        <dbReference type="EMBL" id="CAK7217762.1"/>
    </source>
</evidence>
<keyword evidence="7 10" id="KW-0812">Transmembrane</keyword>
<protein>
    <recommendedName>
        <fullName evidence="3 10">Protein-S-isoprenylcysteine O-methyltransferase</fullName>
        <ecNumber evidence="3 10">2.1.1.100</ecNumber>
    </recommendedName>
</protein>
<comment type="subcellular location">
    <subcellularLocation>
        <location evidence="10">Endoplasmic reticulum membrane</location>
        <topology evidence="10">Multi-pass membrane protein</topology>
    </subcellularLocation>
    <subcellularLocation>
        <location evidence="1">Membrane</location>
        <topology evidence="1">Multi-pass membrane protein</topology>
    </subcellularLocation>
</comment>
<evidence type="ECO:0000256" key="10">
    <source>
        <dbReference type="RuleBase" id="RU362022"/>
    </source>
</evidence>
<comment type="catalytic activity">
    <reaction evidence="10">
        <text>[protein]-C-terminal S-[(2E,6E)-farnesyl]-L-cysteine + S-adenosyl-L-methionine = [protein]-C-terminal S-[(2E,6E)-farnesyl]-L-cysteine methyl ester + S-adenosyl-L-homocysteine</text>
        <dbReference type="Rhea" id="RHEA:21672"/>
        <dbReference type="Rhea" id="RHEA-COMP:12125"/>
        <dbReference type="Rhea" id="RHEA-COMP:12126"/>
        <dbReference type="ChEBI" id="CHEBI:57856"/>
        <dbReference type="ChEBI" id="CHEBI:59789"/>
        <dbReference type="ChEBI" id="CHEBI:90510"/>
        <dbReference type="ChEBI" id="CHEBI:90511"/>
        <dbReference type="EC" id="2.1.1.100"/>
    </reaction>
</comment>
<dbReference type="GO" id="GO:0004671">
    <property type="term" value="F:protein C-terminal S-isoprenylcysteine carboxyl O-methyltransferase activity"/>
    <property type="evidence" value="ECO:0007669"/>
    <property type="project" value="UniProtKB-EC"/>
</dbReference>
<keyword evidence="6 10" id="KW-0949">S-adenosyl-L-methionine</keyword>
<name>A0ABP0BDT5_9PEZI</name>
<dbReference type="EMBL" id="CAWUHB010000014">
    <property type="protein sequence ID" value="CAK7217762.1"/>
    <property type="molecule type" value="Genomic_DNA"/>
</dbReference>